<dbReference type="CDD" id="cd11334">
    <property type="entry name" value="AmyAc_TreS"/>
    <property type="match status" value="1"/>
</dbReference>
<dbReference type="Pfam" id="PF00128">
    <property type="entry name" value="Alpha-amylase"/>
    <property type="match status" value="2"/>
</dbReference>
<dbReference type="InterPro" id="IPR017853">
    <property type="entry name" value="GH"/>
</dbReference>
<dbReference type="PANTHER" id="PTHR10357">
    <property type="entry name" value="ALPHA-AMYLASE FAMILY MEMBER"/>
    <property type="match status" value="1"/>
</dbReference>
<dbReference type="GO" id="GO:0005975">
    <property type="term" value="P:carbohydrate metabolic process"/>
    <property type="evidence" value="ECO:0007669"/>
    <property type="project" value="InterPro"/>
</dbReference>
<name>A0A4Q1D8T8_9BACT</name>
<protein>
    <submittedName>
        <fullName evidence="2">Trehalose synthase</fullName>
    </submittedName>
</protein>
<reference evidence="2 3" key="1">
    <citation type="submission" date="2019-01" db="EMBL/GenBank/DDBJ databases">
        <title>Filimonas sp. strain TTM-71.</title>
        <authorList>
            <person name="Chen W.-M."/>
        </authorList>
    </citation>
    <scope>NUCLEOTIDE SEQUENCE [LARGE SCALE GENOMIC DNA]</scope>
    <source>
        <strain evidence="2 3">TTM-71</strain>
    </source>
</reference>
<dbReference type="InterPro" id="IPR006047">
    <property type="entry name" value="GH13_cat_dom"/>
</dbReference>
<accession>A0A4Q1D8T8</accession>
<dbReference type="OrthoDB" id="9806009at2"/>
<organism evidence="2 3">
    <name type="scientific">Filimonas effusa</name>
    <dbReference type="NCBI Taxonomy" id="2508721"/>
    <lineage>
        <taxon>Bacteria</taxon>
        <taxon>Pseudomonadati</taxon>
        <taxon>Bacteroidota</taxon>
        <taxon>Chitinophagia</taxon>
        <taxon>Chitinophagales</taxon>
        <taxon>Chitinophagaceae</taxon>
        <taxon>Filimonas</taxon>
    </lineage>
</organism>
<proteinExistence type="predicted"/>
<dbReference type="Proteomes" id="UP000290545">
    <property type="component" value="Unassembled WGS sequence"/>
</dbReference>
<evidence type="ECO:0000313" key="3">
    <source>
        <dbReference type="Proteomes" id="UP000290545"/>
    </source>
</evidence>
<dbReference type="RefSeq" id="WP_129001514.1">
    <property type="nucleotide sequence ID" value="NZ_SDHZ01000001.1"/>
</dbReference>
<dbReference type="PANTHER" id="PTHR10357:SF219">
    <property type="entry name" value="MALTOSE ALPHA-D-GLUCOSYLTRANSFERASE"/>
    <property type="match status" value="1"/>
</dbReference>
<gene>
    <name evidence="2" type="ORF">ESB13_02810</name>
</gene>
<dbReference type="SUPFAM" id="SSF51445">
    <property type="entry name" value="(Trans)glycosidases"/>
    <property type="match status" value="1"/>
</dbReference>
<feature type="domain" description="Glycosyl hydrolase family 13 catalytic" evidence="1">
    <location>
        <begin position="38"/>
        <end position="471"/>
    </location>
</feature>
<comment type="caution">
    <text evidence="2">The sequence shown here is derived from an EMBL/GenBank/DDBJ whole genome shotgun (WGS) entry which is preliminary data.</text>
</comment>
<dbReference type="EMBL" id="SDHZ01000001">
    <property type="protein sequence ID" value="RXK85762.1"/>
    <property type="molecule type" value="Genomic_DNA"/>
</dbReference>
<dbReference type="Gene3D" id="3.20.20.80">
    <property type="entry name" value="Glycosidases"/>
    <property type="match status" value="1"/>
</dbReference>
<dbReference type="AlphaFoldDB" id="A0A4Q1D8T8"/>
<sequence length="552" mass="63203">MKRGQLLIIFLFYTILPPESQAQQADDPLWFKKSIIYNLDVHTYKDSDGDGKGDFKGLAQQLDYIRSLGVDVIWLAPFQPSPKEDDGYDISDYYTIDSSCGNFSDFAAFLQQAQQRDIKVIMDMVLNHSSNKHPWFVESATDSTSRYRKWYSWTKERPSNYNKGMAFPGVQQEIWSYTPSAKAYYYHRFYRFEPDLNFQNPEVRAESKKIISFWLQKGLKGFRLDAVPFMLEKAIPGEDKPPQDFKMLYDFHKSVKDAVLLGEANVAPEENIKYFGKNGQGLHMMFNFYVNQYLFYALATGKTSLLKKALLETKTHPANTQFVHFLRNHDEIDLGRLTKEQREEVSKVMGPEKDMQLYDRGIRRRLAPMLSNDPAHLAMAYSFLMALPGTPVIRSGDEIGMGDDLHLKERLSVRTPMQWSATENAGFTSAKKTFRPVISKGEYGYKKVNVAHQDTTANSLLNEVRKLAQLRRSHPETGTGKWQLLDAGDSSIVAIQYENKLITLHNFSPKPSHAVINLNNAGSIADPELKHAAGRYEIELKGYGYKWVAIDK</sequence>
<dbReference type="Gene3D" id="3.90.400.10">
    <property type="entry name" value="Oligo-1,6-glucosidase, Domain 2"/>
    <property type="match status" value="1"/>
</dbReference>
<dbReference type="SMART" id="SM00642">
    <property type="entry name" value="Aamy"/>
    <property type="match status" value="1"/>
</dbReference>
<evidence type="ECO:0000259" key="1">
    <source>
        <dbReference type="SMART" id="SM00642"/>
    </source>
</evidence>
<evidence type="ECO:0000313" key="2">
    <source>
        <dbReference type="EMBL" id="RXK85762.1"/>
    </source>
</evidence>
<dbReference type="InterPro" id="IPR045857">
    <property type="entry name" value="O16G_dom_2"/>
</dbReference>
<keyword evidence="3" id="KW-1185">Reference proteome</keyword>